<dbReference type="RefSeq" id="WP_097011981.1">
    <property type="nucleotide sequence ID" value="NZ_LT907975.1"/>
</dbReference>
<organism evidence="2 3">
    <name type="scientific">Pseudodesulfovibrio profundus</name>
    <dbReference type="NCBI Taxonomy" id="57320"/>
    <lineage>
        <taxon>Bacteria</taxon>
        <taxon>Pseudomonadati</taxon>
        <taxon>Thermodesulfobacteriota</taxon>
        <taxon>Desulfovibrionia</taxon>
        <taxon>Desulfovibrionales</taxon>
        <taxon>Desulfovibrionaceae</taxon>
    </lineage>
</organism>
<dbReference type="GO" id="GO:0016829">
    <property type="term" value="F:lyase activity"/>
    <property type="evidence" value="ECO:0007669"/>
    <property type="project" value="UniProtKB-KW"/>
</dbReference>
<accession>A0A2C8F9E8</accession>
<dbReference type="Pfam" id="PF13646">
    <property type="entry name" value="HEAT_2"/>
    <property type="match status" value="1"/>
</dbReference>
<dbReference type="InterPro" id="IPR016024">
    <property type="entry name" value="ARM-type_fold"/>
</dbReference>
<keyword evidence="1" id="KW-0732">Signal</keyword>
<keyword evidence="2" id="KW-0456">Lyase</keyword>
<dbReference type="InterPro" id="IPR004155">
    <property type="entry name" value="PBS_lyase_HEAT"/>
</dbReference>
<gene>
    <name evidence="2" type="ORF">DPRO_2145</name>
</gene>
<evidence type="ECO:0000313" key="3">
    <source>
        <dbReference type="Proteomes" id="UP000219215"/>
    </source>
</evidence>
<dbReference type="SUPFAM" id="SSF48371">
    <property type="entry name" value="ARM repeat"/>
    <property type="match status" value="1"/>
</dbReference>
<dbReference type="Proteomes" id="UP000219215">
    <property type="component" value="Chromosome DPRO"/>
</dbReference>
<feature type="signal peptide" evidence="1">
    <location>
        <begin position="1"/>
        <end position="26"/>
    </location>
</feature>
<evidence type="ECO:0000313" key="2">
    <source>
        <dbReference type="EMBL" id="SOB59049.1"/>
    </source>
</evidence>
<reference evidence="3" key="1">
    <citation type="submission" date="2017-09" db="EMBL/GenBank/DDBJ databases">
        <authorList>
            <person name="Regsiter A."/>
            <person name="William W."/>
        </authorList>
    </citation>
    <scope>NUCLEOTIDE SEQUENCE [LARGE SCALE GENOMIC DNA]</scope>
    <source>
        <strain evidence="3">500-1</strain>
    </source>
</reference>
<sequence>MRFLPRHMTALILATLLLAMPTQAFAKATNDQSLKNLLHKLVAKDNDTRMEAARELIHQPDRLYSDLQAIYESGDTMTRRGAIMAMALLPHPALGSTLFVRAMDDSDPTVRGMAAQSLAIIGPQAAPYMVEALSADSQDTQNAAAFGLSLLGPRAIPALIDGLQSEQATVRSKIAWILGRMEKDAAPAVPALIRALDVSDDRAMHIIAEAIDQIGPDPATALHHLKLLNTSEPAPFARIGAQAAPTLVRLLSRPGTPLGQLAFRALADIGAPAENALRQGIHENNLGQQVACALLLLEIDPDAALTLPEEVRAALANSGR</sequence>
<name>A0A2C8F9E8_9BACT</name>
<proteinExistence type="predicted"/>
<dbReference type="InterPro" id="IPR011989">
    <property type="entry name" value="ARM-like"/>
</dbReference>
<keyword evidence="3" id="KW-1185">Reference proteome</keyword>
<dbReference type="PANTHER" id="PTHR12697">
    <property type="entry name" value="PBS LYASE HEAT-LIKE PROTEIN"/>
    <property type="match status" value="1"/>
</dbReference>
<dbReference type="Gene3D" id="1.25.10.10">
    <property type="entry name" value="Leucine-rich Repeat Variant"/>
    <property type="match status" value="2"/>
</dbReference>
<protein>
    <submittedName>
        <fullName evidence="2">PBS lyase HEAT domain protein repeat-containing protein</fullName>
    </submittedName>
</protein>
<dbReference type="KEGG" id="pprf:DPRO_2145"/>
<dbReference type="GO" id="GO:0016491">
    <property type="term" value="F:oxidoreductase activity"/>
    <property type="evidence" value="ECO:0007669"/>
    <property type="project" value="TreeGrafter"/>
</dbReference>
<dbReference type="OrthoDB" id="5464880at2"/>
<feature type="chain" id="PRO_5012519173" evidence="1">
    <location>
        <begin position="27"/>
        <end position="320"/>
    </location>
</feature>
<dbReference type="AlphaFoldDB" id="A0A2C8F9E8"/>
<dbReference type="EMBL" id="LT907975">
    <property type="protein sequence ID" value="SOB59049.1"/>
    <property type="molecule type" value="Genomic_DNA"/>
</dbReference>
<evidence type="ECO:0000256" key="1">
    <source>
        <dbReference type="SAM" id="SignalP"/>
    </source>
</evidence>
<dbReference type="SMART" id="SM00567">
    <property type="entry name" value="EZ_HEAT"/>
    <property type="match status" value="3"/>
</dbReference>
<dbReference type="Pfam" id="PF03130">
    <property type="entry name" value="HEAT_PBS"/>
    <property type="match status" value="1"/>
</dbReference>
<dbReference type="PANTHER" id="PTHR12697:SF5">
    <property type="entry name" value="DEOXYHYPUSINE HYDROXYLASE"/>
    <property type="match status" value="1"/>
</dbReference>